<evidence type="ECO:0000259" key="19">
    <source>
        <dbReference type="PROSITE" id="PS51060"/>
    </source>
</evidence>
<reference evidence="22" key="1">
    <citation type="submission" date="2025-08" db="UniProtKB">
        <authorList>
            <consortium name="RefSeq"/>
        </authorList>
    </citation>
    <scope>IDENTIFICATION</scope>
    <source>
        <tissue evidence="22">Gonad</tissue>
    </source>
</reference>
<evidence type="ECO:0000256" key="4">
    <source>
        <dbReference type="ARBA" id="ARBA00022695"/>
    </source>
</evidence>
<keyword evidence="3 15" id="KW-0808">Transferase</keyword>
<evidence type="ECO:0000256" key="3">
    <source>
        <dbReference type="ARBA" id="ARBA00022679"/>
    </source>
</evidence>
<comment type="similarity">
    <text evidence="14">Belongs to the ARTD/PARP family.</text>
</comment>
<dbReference type="GO" id="GO:1990404">
    <property type="term" value="F:NAD+-protein mono-ADP-ribosyltransferase activity"/>
    <property type="evidence" value="ECO:0007669"/>
    <property type="project" value="TreeGrafter"/>
</dbReference>
<dbReference type="GO" id="GO:0005730">
    <property type="term" value="C:nucleolus"/>
    <property type="evidence" value="ECO:0007669"/>
    <property type="project" value="TreeGrafter"/>
</dbReference>
<keyword evidence="8" id="KW-0863">Zinc-finger</keyword>
<sequence length="582" mass="64859">MPRAAKRKAAATKGGDSASPDLSKMTVAQLKQECTKQGLGTAGTKAVLLKRLQENTGAGGKKVKTEDTAPTTAKAAAEKLKKADSPTKKKVYKVDSPCPLNGRGQVQDDYDCMLNQTNIGHNNNKYYIIQLIRTAGVSPYYVWNRWGRVGEPGQSALKGPWDLETAKKDFEKKFKDKTKNDWSKRGSFVPFKGKYTLLEMDTEETDEDEQDTAEKIALLDQLDGPSKNVLPSSLNSQTQSLIKLIFDNDMFKEQMAKMEIDVRKMPLGKLSKAQIAKGFEVLDEIEEVLKTGRTSGLTELSSRFYTVIPHDFGRRVPPVINDQEKLRKKMDMLLVLGDIEIAQAMQKDKDKDDGSEATDVKHPLDLNYDLLNCGLELLKPSSEEFKVIEKYTEATKYSGWRDPKILNVWKVDRSGEGDRFKEHDHLENRKLLWHGTNVAVVAAILKTGLRIMPHSGGRVGRGIYFASENSKSAGYVGCASGNVGIMFLNEVALGKEKRITRDDSSLTKAPSGFDSVVAVGHREPDPKKNTTMKLDGRTVVVPQGQPINQTEGQSSSFSQSEYLVYKENQCRIRYLLKMKFGS</sequence>
<dbReference type="CDD" id="cd01437">
    <property type="entry name" value="parp_like"/>
    <property type="match status" value="1"/>
</dbReference>
<dbReference type="InterPro" id="IPR050800">
    <property type="entry name" value="ARTD/PARP"/>
</dbReference>
<evidence type="ECO:0000256" key="1">
    <source>
        <dbReference type="ARBA" id="ARBA00004123"/>
    </source>
</evidence>
<dbReference type="Gene3D" id="1.20.142.10">
    <property type="entry name" value="Poly(ADP-ribose) polymerase, regulatory domain"/>
    <property type="match status" value="1"/>
</dbReference>
<dbReference type="PANTHER" id="PTHR10459">
    <property type="entry name" value="DNA LIGASE"/>
    <property type="match status" value="1"/>
</dbReference>
<keyword evidence="9" id="KW-0862">Zinc</keyword>
<evidence type="ECO:0000256" key="9">
    <source>
        <dbReference type="ARBA" id="ARBA00022833"/>
    </source>
</evidence>
<dbReference type="KEGG" id="bbel:109477459"/>
<dbReference type="AlphaFoldDB" id="A0A6P4ZTL9"/>
<dbReference type="Pfam" id="PF02037">
    <property type="entry name" value="SAP"/>
    <property type="match status" value="1"/>
</dbReference>
<dbReference type="OrthoDB" id="2017365at2759"/>
<dbReference type="InterPro" id="IPR036616">
    <property type="entry name" value="Poly(ADP-ribose)pol_reg_dom_sf"/>
</dbReference>
<dbReference type="Proteomes" id="UP000515135">
    <property type="component" value="Unplaced"/>
</dbReference>
<dbReference type="InterPro" id="IPR004102">
    <property type="entry name" value="Poly(ADP-ribose)pol_reg_dom"/>
</dbReference>
<evidence type="ECO:0000256" key="10">
    <source>
        <dbReference type="ARBA" id="ARBA00023027"/>
    </source>
</evidence>
<keyword evidence="10 15" id="KW-0520">NAD</keyword>
<dbReference type="RefSeq" id="XP_019634302.1">
    <property type="nucleotide sequence ID" value="XM_019778743.1"/>
</dbReference>
<keyword evidence="6" id="KW-0677">Repeat</keyword>
<dbReference type="PROSITE" id="PS51977">
    <property type="entry name" value="WGR"/>
    <property type="match status" value="1"/>
</dbReference>
<dbReference type="SUPFAM" id="SSF68906">
    <property type="entry name" value="SAP domain"/>
    <property type="match status" value="1"/>
</dbReference>
<dbReference type="SUPFAM" id="SSF56399">
    <property type="entry name" value="ADP-ribosylation"/>
    <property type="match status" value="1"/>
</dbReference>
<evidence type="ECO:0000256" key="6">
    <source>
        <dbReference type="ARBA" id="ARBA00022737"/>
    </source>
</evidence>
<dbReference type="PROSITE" id="PS51060">
    <property type="entry name" value="PARP_ALPHA_HD"/>
    <property type="match status" value="1"/>
</dbReference>
<dbReference type="FunFam" id="1.20.142.10:FF:000001">
    <property type="entry name" value="Poly [ADP-ribose] polymerase"/>
    <property type="match status" value="1"/>
</dbReference>
<keyword evidence="5" id="KW-0479">Metal-binding</keyword>
<dbReference type="InterPro" id="IPR008893">
    <property type="entry name" value="WGR_domain"/>
</dbReference>
<dbReference type="PROSITE" id="PS51059">
    <property type="entry name" value="PARP_CATALYTIC"/>
    <property type="match status" value="1"/>
</dbReference>
<feature type="region of interest" description="Disordered" evidence="16">
    <location>
        <begin position="1"/>
        <end position="23"/>
    </location>
</feature>
<dbReference type="GO" id="GO:0003677">
    <property type="term" value="F:DNA binding"/>
    <property type="evidence" value="ECO:0007669"/>
    <property type="project" value="UniProtKB-KW"/>
</dbReference>
<dbReference type="Gene3D" id="3.90.228.10">
    <property type="match status" value="1"/>
</dbReference>
<evidence type="ECO:0000313" key="22">
    <source>
        <dbReference type="RefSeq" id="XP_019634302.1"/>
    </source>
</evidence>
<evidence type="ECO:0000256" key="5">
    <source>
        <dbReference type="ARBA" id="ARBA00022723"/>
    </source>
</evidence>
<dbReference type="EC" id="2.4.2.-" evidence="15"/>
<dbReference type="SUPFAM" id="SSF142921">
    <property type="entry name" value="WGR domain-like"/>
    <property type="match status" value="1"/>
</dbReference>
<evidence type="ECO:0000256" key="14">
    <source>
        <dbReference type="ARBA" id="ARBA00024347"/>
    </source>
</evidence>
<evidence type="ECO:0000256" key="7">
    <source>
        <dbReference type="ARBA" id="ARBA00022763"/>
    </source>
</evidence>
<dbReference type="Gene3D" id="2.20.140.10">
    <property type="entry name" value="WGR domain"/>
    <property type="match status" value="1"/>
</dbReference>
<dbReference type="GO" id="GO:0003950">
    <property type="term" value="F:NAD+ poly-ADP-ribosyltransferase activity"/>
    <property type="evidence" value="ECO:0007669"/>
    <property type="project" value="UniProtKB-UniRule"/>
</dbReference>
<organism evidence="21 22">
    <name type="scientific">Branchiostoma belcheri</name>
    <name type="common">Amphioxus</name>
    <dbReference type="NCBI Taxonomy" id="7741"/>
    <lineage>
        <taxon>Eukaryota</taxon>
        <taxon>Metazoa</taxon>
        <taxon>Chordata</taxon>
        <taxon>Cephalochordata</taxon>
        <taxon>Leptocardii</taxon>
        <taxon>Amphioxiformes</taxon>
        <taxon>Branchiostomatidae</taxon>
        <taxon>Branchiostoma</taxon>
    </lineage>
</organism>
<dbReference type="Pfam" id="PF02877">
    <property type="entry name" value="PARP_reg"/>
    <property type="match status" value="1"/>
</dbReference>
<keyword evidence="21" id="KW-1185">Reference proteome</keyword>
<dbReference type="GO" id="GO:0035861">
    <property type="term" value="C:site of double-strand break"/>
    <property type="evidence" value="ECO:0007669"/>
    <property type="project" value="TreeGrafter"/>
</dbReference>
<evidence type="ECO:0000259" key="17">
    <source>
        <dbReference type="PROSITE" id="PS50800"/>
    </source>
</evidence>
<dbReference type="SMART" id="SM00773">
    <property type="entry name" value="WGR"/>
    <property type="match status" value="1"/>
</dbReference>
<keyword evidence="2 15" id="KW-0328">Glycosyltransferase</keyword>
<dbReference type="PANTHER" id="PTHR10459:SF66">
    <property type="entry name" value="PROTEIN MONO-ADP-RIBOSYLTRANSFERASE PARP3"/>
    <property type="match status" value="1"/>
</dbReference>
<dbReference type="GeneID" id="109477459"/>
<dbReference type="FunFam" id="2.20.140.10:FF:000001">
    <property type="entry name" value="Poly [ADP-ribose] polymerase"/>
    <property type="match status" value="1"/>
</dbReference>
<dbReference type="GO" id="GO:0070212">
    <property type="term" value="P:protein poly-ADP-ribosylation"/>
    <property type="evidence" value="ECO:0007669"/>
    <property type="project" value="TreeGrafter"/>
</dbReference>
<feature type="domain" description="PARP alpha-helical" evidence="19">
    <location>
        <begin position="231"/>
        <end position="347"/>
    </location>
</feature>
<protein>
    <recommendedName>
        <fullName evidence="15">Poly [ADP-ribose] polymerase</fullName>
        <shortName evidence="15">PARP</shortName>
        <ecNumber evidence="15">2.4.2.-</ecNumber>
    </recommendedName>
</protein>
<evidence type="ECO:0000256" key="16">
    <source>
        <dbReference type="SAM" id="MobiDB-lite"/>
    </source>
</evidence>
<dbReference type="Pfam" id="PF05406">
    <property type="entry name" value="WGR"/>
    <property type="match status" value="1"/>
</dbReference>
<dbReference type="CDD" id="cd08002">
    <property type="entry name" value="WGR_PARP3_like"/>
    <property type="match status" value="1"/>
</dbReference>
<evidence type="ECO:0000256" key="8">
    <source>
        <dbReference type="ARBA" id="ARBA00022771"/>
    </source>
</evidence>
<evidence type="ECO:0000256" key="12">
    <source>
        <dbReference type="ARBA" id="ARBA00023204"/>
    </source>
</evidence>
<keyword evidence="7" id="KW-0227">DNA damage</keyword>
<evidence type="ECO:0000256" key="15">
    <source>
        <dbReference type="RuleBase" id="RU362114"/>
    </source>
</evidence>
<feature type="compositionally biased region" description="Basic residues" evidence="16">
    <location>
        <begin position="1"/>
        <end position="10"/>
    </location>
</feature>
<comment type="subcellular location">
    <subcellularLocation>
        <location evidence="1">Nucleus</location>
    </subcellularLocation>
</comment>
<dbReference type="FunFam" id="3.90.228.10:FF:000009">
    <property type="entry name" value="Poly [ADP-ribose] polymerase"/>
    <property type="match status" value="1"/>
</dbReference>
<dbReference type="Gene3D" id="1.10.720.30">
    <property type="entry name" value="SAP domain"/>
    <property type="match status" value="1"/>
</dbReference>
<dbReference type="InterPro" id="IPR012317">
    <property type="entry name" value="Poly(ADP-ribose)pol_cat_dom"/>
</dbReference>
<dbReference type="InterPro" id="IPR003034">
    <property type="entry name" value="SAP_dom"/>
</dbReference>
<evidence type="ECO:0000259" key="20">
    <source>
        <dbReference type="PROSITE" id="PS51977"/>
    </source>
</evidence>
<dbReference type="GO" id="GO:0008270">
    <property type="term" value="F:zinc ion binding"/>
    <property type="evidence" value="ECO:0007669"/>
    <property type="project" value="UniProtKB-KW"/>
</dbReference>
<dbReference type="InterPro" id="IPR036930">
    <property type="entry name" value="WGR_dom_sf"/>
</dbReference>
<evidence type="ECO:0000256" key="13">
    <source>
        <dbReference type="ARBA" id="ARBA00023242"/>
    </source>
</evidence>
<feature type="domain" description="WGR" evidence="20">
    <location>
        <begin position="103"/>
        <end position="195"/>
    </location>
</feature>
<dbReference type="GO" id="GO:0016779">
    <property type="term" value="F:nucleotidyltransferase activity"/>
    <property type="evidence" value="ECO:0007669"/>
    <property type="project" value="UniProtKB-KW"/>
</dbReference>
<evidence type="ECO:0000256" key="11">
    <source>
        <dbReference type="ARBA" id="ARBA00023125"/>
    </source>
</evidence>
<feature type="domain" description="PARP catalytic" evidence="18">
    <location>
        <begin position="362"/>
        <end position="582"/>
    </location>
</feature>
<keyword evidence="12" id="KW-0234">DNA repair</keyword>
<feature type="domain" description="SAP" evidence="17">
    <location>
        <begin position="22"/>
        <end position="56"/>
    </location>
</feature>
<proteinExistence type="inferred from homology"/>
<dbReference type="PROSITE" id="PS50800">
    <property type="entry name" value="SAP"/>
    <property type="match status" value="1"/>
</dbReference>
<dbReference type="Pfam" id="PF00644">
    <property type="entry name" value="PARP"/>
    <property type="match status" value="1"/>
</dbReference>
<dbReference type="SMART" id="SM00513">
    <property type="entry name" value="SAP"/>
    <property type="match status" value="1"/>
</dbReference>
<evidence type="ECO:0000256" key="2">
    <source>
        <dbReference type="ARBA" id="ARBA00022676"/>
    </source>
</evidence>
<gene>
    <name evidence="22" type="primary">LOC109477459</name>
</gene>
<keyword evidence="11" id="KW-0238">DNA-binding</keyword>
<accession>A0A6P4ZTL9</accession>
<name>A0A6P4ZTL9_BRABE</name>
<dbReference type="InterPro" id="IPR036361">
    <property type="entry name" value="SAP_dom_sf"/>
</dbReference>
<evidence type="ECO:0000313" key="21">
    <source>
        <dbReference type="Proteomes" id="UP000515135"/>
    </source>
</evidence>
<keyword evidence="4" id="KW-0548">Nucleotidyltransferase</keyword>
<keyword evidence="13" id="KW-0539">Nucleus</keyword>
<dbReference type="SUPFAM" id="SSF47587">
    <property type="entry name" value="Domain of poly(ADP-ribose) polymerase"/>
    <property type="match status" value="1"/>
</dbReference>
<dbReference type="GO" id="GO:0006302">
    <property type="term" value="P:double-strand break repair"/>
    <property type="evidence" value="ECO:0007669"/>
    <property type="project" value="TreeGrafter"/>
</dbReference>
<evidence type="ECO:0000259" key="18">
    <source>
        <dbReference type="PROSITE" id="PS51059"/>
    </source>
</evidence>